<protein>
    <recommendedName>
        <fullName evidence="3">DUF4371 domain-containing protein</fullName>
    </recommendedName>
</protein>
<dbReference type="EMBL" id="JARBHB010000011">
    <property type="protein sequence ID" value="KAJ8872490.1"/>
    <property type="molecule type" value="Genomic_DNA"/>
</dbReference>
<comment type="caution">
    <text evidence="1">The sequence shown here is derived from an EMBL/GenBank/DDBJ whole genome shotgun (WGS) entry which is preliminary data.</text>
</comment>
<accession>A0ABQ9GKE0</accession>
<evidence type="ECO:0000313" key="2">
    <source>
        <dbReference type="Proteomes" id="UP001159363"/>
    </source>
</evidence>
<proteinExistence type="predicted"/>
<keyword evidence="2" id="KW-1185">Reference proteome</keyword>
<sequence>MISVVNNRGKKKRKKKKKRAQNVELLLKLVFICLKKLLMLGKLFDEVSGVCPDKQSVFLRTIAGISSNLNVQLIRLEMDESTDLTDTAQFLIFVRGVEDNFELTEQLAGLYSMQSQTTGKAIANQVNKCVTERLQITYENLVVICTDGAPSMCGKNIGAVTLVEKLADKNIINYLSIKQRCKVLNFDHMSGVVSIGNYIRSRGLKH</sequence>
<dbReference type="PANTHER" id="PTHR45913:SF5">
    <property type="entry name" value="GENERAL TRANSCRIPTION FACTOR II-I REPEAT DOMAIN-CONTAINING PROTEIN 2A-LIKE PROTEIN"/>
    <property type="match status" value="1"/>
</dbReference>
<feature type="non-terminal residue" evidence="1">
    <location>
        <position position="206"/>
    </location>
</feature>
<evidence type="ECO:0008006" key="3">
    <source>
        <dbReference type="Google" id="ProtNLM"/>
    </source>
</evidence>
<organism evidence="1 2">
    <name type="scientific">Dryococelus australis</name>
    <dbReference type="NCBI Taxonomy" id="614101"/>
    <lineage>
        <taxon>Eukaryota</taxon>
        <taxon>Metazoa</taxon>
        <taxon>Ecdysozoa</taxon>
        <taxon>Arthropoda</taxon>
        <taxon>Hexapoda</taxon>
        <taxon>Insecta</taxon>
        <taxon>Pterygota</taxon>
        <taxon>Neoptera</taxon>
        <taxon>Polyneoptera</taxon>
        <taxon>Phasmatodea</taxon>
        <taxon>Verophasmatodea</taxon>
        <taxon>Anareolatae</taxon>
        <taxon>Phasmatidae</taxon>
        <taxon>Eurycanthinae</taxon>
        <taxon>Dryococelus</taxon>
    </lineage>
</organism>
<dbReference type="PANTHER" id="PTHR45913">
    <property type="entry name" value="EPM2A-INTERACTING PROTEIN 1"/>
    <property type="match status" value="1"/>
</dbReference>
<evidence type="ECO:0000313" key="1">
    <source>
        <dbReference type="EMBL" id="KAJ8872490.1"/>
    </source>
</evidence>
<dbReference type="Proteomes" id="UP001159363">
    <property type="component" value="Chromosome 10"/>
</dbReference>
<reference evidence="1 2" key="1">
    <citation type="submission" date="2023-02" db="EMBL/GenBank/DDBJ databases">
        <title>LHISI_Scaffold_Assembly.</title>
        <authorList>
            <person name="Stuart O.P."/>
            <person name="Cleave R."/>
            <person name="Magrath M.J.L."/>
            <person name="Mikheyev A.S."/>
        </authorList>
    </citation>
    <scope>NUCLEOTIDE SEQUENCE [LARGE SCALE GENOMIC DNA]</scope>
    <source>
        <strain evidence="1">Daus_M_001</strain>
        <tissue evidence="1">Leg muscle</tissue>
    </source>
</reference>
<name>A0ABQ9GKE0_9NEOP</name>
<gene>
    <name evidence="1" type="ORF">PR048_026096</name>
</gene>